<feature type="compositionally biased region" description="Low complexity" evidence="1">
    <location>
        <begin position="151"/>
        <end position="162"/>
    </location>
</feature>
<dbReference type="CTD" id="20241706"/>
<dbReference type="KEGG" id="lgi:LOTGIDRAFT_171282"/>
<dbReference type="GeneID" id="20241706"/>
<name>V4B7P5_LOTGI</name>
<reference evidence="2 3" key="1">
    <citation type="journal article" date="2013" name="Nature">
        <title>Insights into bilaterian evolution from three spiralian genomes.</title>
        <authorList>
            <person name="Simakov O."/>
            <person name="Marletaz F."/>
            <person name="Cho S.J."/>
            <person name="Edsinger-Gonzales E."/>
            <person name="Havlak P."/>
            <person name="Hellsten U."/>
            <person name="Kuo D.H."/>
            <person name="Larsson T."/>
            <person name="Lv J."/>
            <person name="Arendt D."/>
            <person name="Savage R."/>
            <person name="Osoegawa K."/>
            <person name="de Jong P."/>
            <person name="Grimwood J."/>
            <person name="Chapman J.A."/>
            <person name="Shapiro H."/>
            <person name="Aerts A."/>
            <person name="Otillar R.P."/>
            <person name="Terry A.Y."/>
            <person name="Boore J.L."/>
            <person name="Grigoriev I.V."/>
            <person name="Lindberg D.R."/>
            <person name="Seaver E.C."/>
            <person name="Weisblat D.A."/>
            <person name="Putnam N.H."/>
            <person name="Rokhsar D.S."/>
        </authorList>
    </citation>
    <scope>NUCLEOTIDE SEQUENCE [LARGE SCALE GENOMIC DNA]</scope>
</reference>
<proteinExistence type="predicted"/>
<feature type="region of interest" description="Disordered" evidence="1">
    <location>
        <begin position="147"/>
        <end position="172"/>
    </location>
</feature>
<evidence type="ECO:0000313" key="2">
    <source>
        <dbReference type="EMBL" id="ESP03631.1"/>
    </source>
</evidence>
<feature type="region of interest" description="Disordered" evidence="1">
    <location>
        <begin position="49"/>
        <end position="80"/>
    </location>
</feature>
<keyword evidence="3" id="KW-1185">Reference proteome</keyword>
<dbReference type="HOGENOM" id="CLU_1356014_0_0_1"/>
<dbReference type="EMBL" id="KB199952">
    <property type="protein sequence ID" value="ESP03631.1"/>
    <property type="molecule type" value="Genomic_DNA"/>
</dbReference>
<protein>
    <submittedName>
        <fullName evidence="2">Uncharacterized protein</fullName>
    </submittedName>
</protein>
<dbReference type="AlphaFoldDB" id="V4B7P5"/>
<feature type="compositionally biased region" description="Polar residues" evidence="1">
    <location>
        <begin position="65"/>
        <end position="80"/>
    </location>
</feature>
<dbReference type="RefSeq" id="XP_009045719.1">
    <property type="nucleotide sequence ID" value="XM_009047471.1"/>
</dbReference>
<organism evidence="2 3">
    <name type="scientific">Lottia gigantea</name>
    <name type="common">Giant owl limpet</name>
    <dbReference type="NCBI Taxonomy" id="225164"/>
    <lineage>
        <taxon>Eukaryota</taxon>
        <taxon>Metazoa</taxon>
        <taxon>Spiralia</taxon>
        <taxon>Lophotrochozoa</taxon>
        <taxon>Mollusca</taxon>
        <taxon>Gastropoda</taxon>
        <taxon>Patellogastropoda</taxon>
        <taxon>Lottioidea</taxon>
        <taxon>Lottiidae</taxon>
        <taxon>Lottia</taxon>
    </lineage>
</organism>
<sequence length="202" mass="22943">MKNLNSECFAATSTPIRPKVTQENFNGYFRRYLGHLCLDLSISSLSSLPSRESSTEDAMPLSPVRTPSNSTTESPSVSPMSYLSTQRIDLEKNYVDNKENNWSNDPAYIEDFNRGYRGYANRKARKCIGEHMQRPDIRIITNNQHVPRKPSMMSASGVSWSSPERTGSISTMNSTHKELSKVVCTSYSCRSRVKQIINYQLR</sequence>
<gene>
    <name evidence="2" type="ORF">LOTGIDRAFT_171282</name>
</gene>
<feature type="compositionally biased region" description="Polar residues" evidence="1">
    <location>
        <begin position="163"/>
        <end position="172"/>
    </location>
</feature>
<evidence type="ECO:0000313" key="3">
    <source>
        <dbReference type="Proteomes" id="UP000030746"/>
    </source>
</evidence>
<accession>V4B7P5</accession>
<evidence type="ECO:0000256" key="1">
    <source>
        <dbReference type="SAM" id="MobiDB-lite"/>
    </source>
</evidence>
<dbReference type="Proteomes" id="UP000030746">
    <property type="component" value="Unassembled WGS sequence"/>
</dbReference>